<accession>A0A9P4QVA4</accession>
<dbReference type="OrthoDB" id="3944237at2759"/>
<sequence>ELGDLLEPRRRGISPELLAAIQCTRRWRRAGFGSDDEVDETTGLTDEQMDAKYGVDTWDDG</sequence>
<dbReference type="EMBL" id="ML996180">
    <property type="protein sequence ID" value="KAF2732220.1"/>
    <property type="molecule type" value="Genomic_DNA"/>
</dbReference>
<dbReference type="Proteomes" id="UP000799444">
    <property type="component" value="Unassembled WGS sequence"/>
</dbReference>
<comment type="caution">
    <text evidence="2">The sequence shown here is derived from an EMBL/GenBank/DDBJ whole genome shotgun (WGS) entry which is preliminary data.</text>
</comment>
<proteinExistence type="predicted"/>
<feature type="region of interest" description="Disordered" evidence="1">
    <location>
        <begin position="34"/>
        <end position="61"/>
    </location>
</feature>
<gene>
    <name evidence="2" type="ORF">EJ04DRAFT_441411</name>
</gene>
<organism evidence="2 3">
    <name type="scientific">Polyplosphaeria fusca</name>
    <dbReference type="NCBI Taxonomy" id="682080"/>
    <lineage>
        <taxon>Eukaryota</taxon>
        <taxon>Fungi</taxon>
        <taxon>Dikarya</taxon>
        <taxon>Ascomycota</taxon>
        <taxon>Pezizomycotina</taxon>
        <taxon>Dothideomycetes</taxon>
        <taxon>Pleosporomycetidae</taxon>
        <taxon>Pleosporales</taxon>
        <taxon>Tetraplosphaeriaceae</taxon>
        <taxon>Polyplosphaeria</taxon>
    </lineage>
</organism>
<evidence type="ECO:0000313" key="2">
    <source>
        <dbReference type="EMBL" id="KAF2732220.1"/>
    </source>
</evidence>
<protein>
    <submittedName>
        <fullName evidence="2">Uncharacterized protein</fullName>
    </submittedName>
</protein>
<keyword evidence="3" id="KW-1185">Reference proteome</keyword>
<feature type="non-terminal residue" evidence="2">
    <location>
        <position position="1"/>
    </location>
</feature>
<dbReference type="AlphaFoldDB" id="A0A9P4QVA4"/>
<reference evidence="2" key="1">
    <citation type="journal article" date="2020" name="Stud. Mycol.">
        <title>101 Dothideomycetes genomes: a test case for predicting lifestyles and emergence of pathogens.</title>
        <authorList>
            <person name="Haridas S."/>
            <person name="Albert R."/>
            <person name="Binder M."/>
            <person name="Bloem J."/>
            <person name="Labutti K."/>
            <person name="Salamov A."/>
            <person name="Andreopoulos B."/>
            <person name="Baker S."/>
            <person name="Barry K."/>
            <person name="Bills G."/>
            <person name="Bluhm B."/>
            <person name="Cannon C."/>
            <person name="Castanera R."/>
            <person name="Culley D."/>
            <person name="Daum C."/>
            <person name="Ezra D."/>
            <person name="Gonzalez J."/>
            <person name="Henrissat B."/>
            <person name="Kuo A."/>
            <person name="Liang C."/>
            <person name="Lipzen A."/>
            <person name="Lutzoni F."/>
            <person name="Magnuson J."/>
            <person name="Mondo S."/>
            <person name="Nolan M."/>
            <person name="Ohm R."/>
            <person name="Pangilinan J."/>
            <person name="Park H.-J."/>
            <person name="Ramirez L."/>
            <person name="Alfaro M."/>
            <person name="Sun H."/>
            <person name="Tritt A."/>
            <person name="Yoshinaga Y."/>
            <person name="Zwiers L.-H."/>
            <person name="Turgeon B."/>
            <person name="Goodwin S."/>
            <person name="Spatafora J."/>
            <person name="Crous P."/>
            <person name="Grigoriev I."/>
        </authorList>
    </citation>
    <scope>NUCLEOTIDE SEQUENCE</scope>
    <source>
        <strain evidence="2">CBS 125425</strain>
    </source>
</reference>
<name>A0A9P4QVA4_9PLEO</name>
<evidence type="ECO:0000313" key="3">
    <source>
        <dbReference type="Proteomes" id="UP000799444"/>
    </source>
</evidence>
<evidence type="ECO:0000256" key="1">
    <source>
        <dbReference type="SAM" id="MobiDB-lite"/>
    </source>
</evidence>